<feature type="domain" description="ACT" evidence="22">
    <location>
        <begin position="302"/>
        <end position="378"/>
    </location>
</feature>
<evidence type="ECO:0000256" key="8">
    <source>
        <dbReference type="ARBA" id="ARBA00021872"/>
    </source>
</evidence>
<dbReference type="PANTHER" id="PTHR21022">
    <property type="entry name" value="PREPHENATE DEHYDRATASE P PROTEIN"/>
    <property type="match status" value="1"/>
</dbReference>
<dbReference type="CDD" id="cd13631">
    <property type="entry name" value="PBP2_Ct-PDT_like"/>
    <property type="match status" value="1"/>
</dbReference>
<dbReference type="InterPro" id="IPR001086">
    <property type="entry name" value="Preph_deHydtase"/>
</dbReference>
<evidence type="ECO:0000256" key="13">
    <source>
        <dbReference type="ARBA" id="ARBA00023235"/>
    </source>
</evidence>
<feature type="site" description="Essential for prephenate dehydratase activity" evidence="19">
    <location>
        <position position="283"/>
    </location>
</feature>
<accession>A0A1H7IJ87</accession>
<comment type="subcellular location">
    <subcellularLocation>
        <location evidence="3">Cytoplasm</location>
    </subcellularLocation>
</comment>
<evidence type="ECO:0000256" key="17">
    <source>
        <dbReference type="ARBA" id="ARBA00031520"/>
    </source>
</evidence>
<comment type="catalytic activity">
    <reaction evidence="18">
        <text>prephenate + H(+) = 3-phenylpyruvate + CO2 + H2O</text>
        <dbReference type="Rhea" id="RHEA:21648"/>
        <dbReference type="ChEBI" id="CHEBI:15377"/>
        <dbReference type="ChEBI" id="CHEBI:15378"/>
        <dbReference type="ChEBI" id="CHEBI:16526"/>
        <dbReference type="ChEBI" id="CHEBI:18005"/>
        <dbReference type="ChEBI" id="CHEBI:29934"/>
        <dbReference type="EC" id="4.2.1.51"/>
    </reaction>
</comment>
<evidence type="ECO:0000256" key="16">
    <source>
        <dbReference type="ARBA" id="ARBA00031175"/>
    </source>
</evidence>
<dbReference type="InterPro" id="IPR002912">
    <property type="entry name" value="ACT_dom"/>
</dbReference>
<dbReference type="RefSeq" id="WP_074790428.1">
    <property type="nucleotide sequence ID" value="NZ_FNZX01000007.1"/>
</dbReference>
<dbReference type="UniPathway" id="UPA00121">
    <property type="reaction ID" value="UER00345"/>
</dbReference>
<dbReference type="SUPFAM" id="SSF48600">
    <property type="entry name" value="Chorismate mutase II"/>
    <property type="match status" value="1"/>
</dbReference>
<dbReference type="SMART" id="SM00830">
    <property type="entry name" value="CM_2"/>
    <property type="match status" value="1"/>
</dbReference>
<evidence type="ECO:0000256" key="3">
    <source>
        <dbReference type="ARBA" id="ARBA00004496"/>
    </source>
</evidence>
<dbReference type="InterPro" id="IPR036263">
    <property type="entry name" value="Chorismate_II_sf"/>
</dbReference>
<evidence type="ECO:0000256" key="19">
    <source>
        <dbReference type="PIRSR" id="PIRSR001500-2"/>
    </source>
</evidence>
<evidence type="ECO:0000256" key="9">
    <source>
        <dbReference type="ARBA" id="ARBA00022490"/>
    </source>
</evidence>
<dbReference type="GO" id="GO:0005737">
    <property type="term" value="C:cytoplasm"/>
    <property type="evidence" value="ECO:0007669"/>
    <property type="project" value="UniProtKB-SubCell"/>
</dbReference>
<dbReference type="InterPro" id="IPR036979">
    <property type="entry name" value="CM_dom_sf"/>
</dbReference>
<dbReference type="InterPro" id="IPR002701">
    <property type="entry name" value="CM_II_prokaryot"/>
</dbReference>
<evidence type="ECO:0000259" key="20">
    <source>
        <dbReference type="PROSITE" id="PS51168"/>
    </source>
</evidence>
<dbReference type="Gene3D" id="1.20.59.10">
    <property type="entry name" value="Chorismate mutase"/>
    <property type="match status" value="1"/>
</dbReference>
<dbReference type="Pfam" id="PF00800">
    <property type="entry name" value="PDT"/>
    <property type="match status" value="1"/>
</dbReference>
<keyword evidence="9" id="KW-0963">Cytoplasm</keyword>
<dbReference type="SUPFAM" id="SSF55021">
    <property type="entry name" value="ACT-like"/>
    <property type="match status" value="1"/>
</dbReference>
<evidence type="ECO:0000259" key="21">
    <source>
        <dbReference type="PROSITE" id="PS51171"/>
    </source>
</evidence>
<dbReference type="PROSITE" id="PS00857">
    <property type="entry name" value="PREPHENATE_DEHYDR_1"/>
    <property type="match status" value="1"/>
</dbReference>
<dbReference type="PROSITE" id="PS51671">
    <property type="entry name" value="ACT"/>
    <property type="match status" value="1"/>
</dbReference>
<evidence type="ECO:0000256" key="11">
    <source>
        <dbReference type="ARBA" id="ARBA00023141"/>
    </source>
</evidence>
<dbReference type="Gene3D" id="3.30.70.260">
    <property type="match status" value="1"/>
</dbReference>
<dbReference type="Pfam" id="PF01817">
    <property type="entry name" value="CM_2"/>
    <property type="match status" value="1"/>
</dbReference>
<dbReference type="GO" id="GO:0009094">
    <property type="term" value="P:L-phenylalanine biosynthetic process"/>
    <property type="evidence" value="ECO:0007669"/>
    <property type="project" value="UniProtKB-UniPathway"/>
</dbReference>
<feature type="domain" description="Prephenate dehydratase" evidence="21">
    <location>
        <begin position="111"/>
        <end position="290"/>
    </location>
</feature>
<dbReference type="PROSITE" id="PS51171">
    <property type="entry name" value="PREPHENATE_DEHYDR_3"/>
    <property type="match status" value="1"/>
</dbReference>
<evidence type="ECO:0000256" key="2">
    <source>
        <dbReference type="ARBA" id="ARBA00002364"/>
    </source>
</evidence>
<dbReference type="CDD" id="cd04905">
    <property type="entry name" value="ACT_CM-PDT"/>
    <property type="match status" value="1"/>
</dbReference>
<keyword evidence="10" id="KW-0028">Amino-acid biosynthesis</keyword>
<dbReference type="SUPFAM" id="SSF53850">
    <property type="entry name" value="Periplasmic binding protein-like II"/>
    <property type="match status" value="1"/>
</dbReference>
<comment type="catalytic activity">
    <reaction evidence="1">
        <text>chorismate = prephenate</text>
        <dbReference type="Rhea" id="RHEA:13897"/>
        <dbReference type="ChEBI" id="CHEBI:29748"/>
        <dbReference type="ChEBI" id="CHEBI:29934"/>
        <dbReference type="EC" id="5.4.99.5"/>
    </reaction>
</comment>
<evidence type="ECO:0000313" key="23">
    <source>
        <dbReference type="EMBL" id="SEK60765.1"/>
    </source>
</evidence>
<comment type="function">
    <text evidence="2">Catalyzes the Claisen rearrangement of chorismate to prephenate and the decarboxylation/dehydration of prephenate to phenylpyruvate.</text>
</comment>
<evidence type="ECO:0000256" key="18">
    <source>
        <dbReference type="ARBA" id="ARBA00047848"/>
    </source>
</evidence>
<reference evidence="24" key="1">
    <citation type="submission" date="2016-10" db="EMBL/GenBank/DDBJ databases">
        <authorList>
            <person name="Varghese N."/>
        </authorList>
    </citation>
    <scope>NUCLEOTIDE SEQUENCE [LARGE SCALE GENOMIC DNA]</scope>
    <source>
        <strain evidence="24">ACV-9</strain>
    </source>
</reference>
<dbReference type="PANTHER" id="PTHR21022:SF19">
    <property type="entry name" value="PREPHENATE DEHYDRATASE-RELATED"/>
    <property type="match status" value="1"/>
</dbReference>
<organism evidence="23 24">
    <name type="scientific">Pseudobutyrivibrio ruminis</name>
    <dbReference type="NCBI Taxonomy" id="46206"/>
    <lineage>
        <taxon>Bacteria</taxon>
        <taxon>Bacillati</taxon>
        <taxon>Bacillota</taxon>
        <taxon>Clostridia</taxon>
        <taxon>Lachnospirales</taxon>
        <taxon>Lachnospiraceae</taxon>
        <taxon>Pseudobutyrivibrio</taxon>
    </lineage>
</organism>
<evidence type="ECO:0000256" key="10">
    <source>
        <dbReference type="ARBA" id="ARBA00022605"/>
    </source>
</evidence>
<keyword evidence="24" id="KW-1185">Reference proteome</keyword>
<feature type="domain" description="Chorismate mutase" evidence="20">
    <location>
        <begin position="1"/>
        <end position="88"/>
    </location>
</feature>
<keyword evidence="13" id="KW-0413">Isomerase</keyword>
<sequence length="378" mass="43083">MRDLGDIRVEIDQVDKEILNLFNKRMELACQVAEYKIATGKKVYDKEREDAKLEKLSSYVDDDFSEQAVKELYTQIMSISRKKQFAILQERGVSFDTGFTQVDNFDFSDAIVCFQGVQGAYSQLAMLAFFDDEMKDSFHVDLWRDAMEAISTGKADYAVLPIENSLAGSIEENFDLLSEYNVAIIGEQILKVDHALLGVKGATINDIKTVYSHPKAIAQCENYIRKYHIDWDVKNLRNTAMSAQKIQDDGDKTQAAIGSKYNAVLYNLDILEESIQDDKNNETRFIIVSKDKKYKKSADKISLCLEISHEPGSLYRILSNLIFNGINMNRIESRPIKGVNWQYRFFIDIDGNLNDEAVRNALTGLKEECVSIRVLGNY</sequence>
<comment type="pathway">
    <text evidence="5">Metabolic intermediate biosynthesis; prephenate biosynthesis; prephenate from chorismate: step 1/1.</text>
</comment>
<protein>
    <recommendedName>
        <fullName evidence="7">Bifunctional chorismate mutase/prephenate dehydratase</fullName>
        <ecNumber evidence="6">4.2.1.51</ecNumber>
    </recommendedName>
    <alternativeName>
        <fullName evidence="17">Chorismate mutase-prephenate dehydratase</fullName>
    </alternativeName>
    <alternativeName>
        <fullName evidence="8">Prephenate dehydratase</fullName>
    </alternativeName>
    <alternativeName>
        <fullName evidence="16">p-protein</fullName>
    </alternativeName>
</protein>
<evidence type="ECO:0000256" key="15">
    <source>
        <dbReference type="ARBA" id="ARBA00023268"/>
    </source>
</evidence>
<dbReference type="EC" id="4.2.1.51" evidence="6"/>
<evidence type="ECO:0000256" key="5">
    <source>
        <dbReference type="ARBA" id="ARBA00004817"/>
    </source>
</evidence>
<evidence type="ECO:0000313" key="24">
    <source>
        <dbReference type="Proteomes" id="UP000182321"/>
    </source>
</evidence>
<comment type="pathway">
    <text evidence="4">Amino-acid biosynthesis; L-phenylalanine biosynthesis; phenylpyruvate from prephenate: step 1/1.</text>
</comment>
<keyword evidence="15" id="KW-0511">Multifunctional enzyme</keyword>
<evidence type="ECO:0000256" key="14">
    <source>
        <dbReference type="ARBA" id="ARBA00023239"/>
    </source>
</evidence>
<dbReference type="InterPro" id="IPR045865">
    <property type="entry name" value="ACT-like_dom_sf"/>
</dbReference>
<keyword evidence="14" id="KW-0456">Lyase</keyword>
<evidence type="ECO:0000256" key="6">
    <source>
        <dbReference type="ARBA" id="ARBA00013147"/>
    </source>
</evidence>
<evidence type="ECO:0000256" key="1">
    <source>
        <dbReference type="ARBA" id="ARBA00000824"/>
    </source>
</evidence>
<keyword evidence="12" id="KW-0584">Phenylalanine biosynthesis</keyword>
<evidence type="ECO:0000256" key="4">
    <source>
        <dbReference type="ARBA" id="ARBA00004741"/>
    </source>
</evidence>
<evidence type="ECO:0000256" key="7">
    <source>
        <dbReference type="ARBA" id="ARBA00014401"/>
    </source>
</evidence>
<dbReference type="AlphaFoldDB" id="A0A1H7IJ87"/>
<dbReference type="GO" id="GO:0004664">
    <property type="term" value="F:prephenate dehydratase activity"/>
    <property type="evidence" value="ECO:0007669"/>
    <property type="project" value="UniProtKB-EC"/>
</dbReference>
<dbReference type="Gene3D" id="3.40.190.10">
    <property type="entry name" value="Periplasmic binding protein-like II"/>
    <property type="match status" value="2"/>
</dbReference>
<proteinExistence type="predicted"/>
<evidence type="ECO:0000259" key="22">
    <source>
        <dbReference type="PROSITE" id="PS51671"/>
    </source>
</evidence>
<dbReference type="PIRSF" id="PIRSF001500">
    <property type="entry name" value="Chor_mut_pdt_Ppr"/>
    <property type="match status" value="1"/>
</dbReference>
<keyword evidence="11" id="KW-0057">Aromatic amino acid biosynthesis</keyword>
<dbReference type="GO" id="GO:0046417">
    <property type="term" value="P:chorismate metabolic process"/>
    <property type="evidence" value="ECO:0007669"/>
    <property type="project" value="InterPro"/>
</dbReference>
<gene>
    <name evidence="23" type="ORF">SAMN02910377_01325</name>
</gene>
<dbReference type="EMBL" id="FNZX01000007">
    <property type="protein sequence ID" value="SEK60765.1"/>
    <property type="molecule type" value="Genomic_DNA"/>
</dbReference>
<dbReference type="GO" id="GO:0004106">
    <property type="term" value="F:chorismate mutase activity"/>
    <property type="evidence" value="ECO:0007669"/>
    <property type="project" value="UniProtKB-EC"/>
</dbReference>
<dbReference type="UniPathway" id="UPA00120">
    <property type="reaction ID" value="UER00203"/>
</dbReference>
<dbReference type="InterPro" id="IPR018528">
    <property type="entry name" value="Preph_deHydtase_CS"/>
</dbReference>
<name>A0A1H7IJ87_9FIRM</name>
<dbReference type="InterPro" id="IPR008242">
    <property type="entry name" value="Chor_mutase/pphenate_deHydtase"/>
</dbReference>
<dbReference type="NCBIfam" id="NF008865">
    <property type="entry name" value="PRK11898.1"/>
    <property type="match status" value="1"/>
</dbReference>
<evidence type="ECO:0000256" key="12">
    <source>
        <dbReference type="ARBA" id="ARBA00023222"/>
    </source>
</evidence>
<dbReference type="PROSITE" id="PS51168">
    <property type="entry name" value="CHORISMATE_MUT_2"/>
    <property type="match status" value="1"/>
</dbReference>
<dbReference type="Proteomes" id="UP000182321">
    <property type="component" value="Unassembled WGS sequence"/>
</dbReference>